<dbReference type="InterPro" id="IPR051824">
    <property type="entry name" value="LRR_Rcpt-Like_S/T_Kinase"/>
</dbReference>
<dbReference type="GO" id="GO:0004674">
    <property type="term" value="F:protein serine/threonine kinase activity"/>
    <property type="evidence" value="ECO:0007669"/>
    <property type="project" value="UniProtKB-KW"/>
</dbReference>
<evidence type="ECO:0000256" key="17">
    <source>
        <dbReference type="ARBA" id="ARBA00048679"/>
    </source>
</evidence>
<evidence type="ECO:0000256" key="2">
    <source>
        <dbReference type="ARBA" id="ARBA00008684"/>
    </source>
</evidence>
<dbReference type="SMART" id="SM00220">
    <property type="entry name" value="S_TKc"/>
    <property type="match status" value="1"/>
</dbReference>
<dbReference type="InterPro" id="IPR017441">
    <property type="entry name" value="Protein_kinase_ATP_BS"/>
</dbReference>
<dbReference type="InterPro" id="IPR011009">
    <property type="entry name" value="Kinase-like_dom_sf"/>
</dbReference>
<evidence type="ECO:0000256" key="8">
    <source>
        <dbReference type="ARBA" id="ARBA00022692"/>
    </source>
</evidence>
<evidence type="ECO:0000256" key="10">
    <source>
        <dbReference type="ARBA" id="ARBA00022741"/>
    </source>
</evidence>
<comment type="subcellular location">
    <subcellularLocation>
        <location evidence="1">Cell membrane</location>
        <topology evidence="1">Single-pass membrane protein</topology>
    </subcellularLocation>
</comment>
<dbReference type="PROSITE" id="PS50011">
    <property type="entry name" value="PROTEIN_KINASE_DOM"/>
    <property type="match status" value="1"/>
</dbReference>
<name>A0A176WLB5_MARPO</name>
<feature type="compositionally biased region" description="Pro residues" evidence="19">
    <location>
        <begin position="719"/>
        <end position="730"/>
    </location>
</feature>
<dbReference type="Gene3D" id="3.30.200.20">
    <property type="entry name" value="Phosphorylase Kinase, domain 1"/>
    <property type="match status" value="1"/>
</dbReference>
<dbReference type="CDD" id="cd14066">
    <property type="entry name" value="STKc_IRAK"/>
    <property type="match status" value="1"/>
</dbReference>
<feature type="binding site" evidence="18">
    <location>
        <position position="395"/>
    </location>
    <ligand>
        <name>ATP</name>
        <dbReference type="ChEBI" id="CHEBI:30616"/>
    </ligand>
</feature>
<proteinExistence type="inferred from homology"/>
<keyword evidence="12 18" id="KW-0067">ATP-binding</keyword>
<dbReference type="GO" id="GO:0005886">
    <property type="term" value="C:plasma membrane"/>
    <property type="evidence" value="ECO:0007669"/>
    <property type="project" value="UniProtKB-SubCell"/>
</dbReference>
<keyword evidence="11" id="KW-0418">Kinase</keyword>
<evidence type="ECO:0000256" key="14">
    <source>
        <dbReference type="ARBA" id="ARBA00023136"/>
    </source>
</evidence>
<keyword evidence="8 20" id="KW-0812">Transmembrane</keyword>
<dbReference type="PROSITE" id="PS00107">
    <property type="entry name" value="PROTEIN_KINASE_ATP"/>
    <property type="match status" value="1"/>
</dbReference>
<dbReference type="InterPro" id="IPR000719">
    <property type="entry name" value="Prot_kinase_dom"/>
</dbReference>
<sequence>MSRGIGGNARLLSVGPNAMSTGLTFAASLAGEGAEACGVGSRSSMEFVVALYALSRRSVGACDSERNSVEFPGGRFRMDWRGGSQIHASVSMRVGRPHAVTRAMTLCVFVIISYLLFHVQVEATPSEEQALKQLKRKWEVSSPKVRSWDETLDACEQNWSGVLCAGNQTNDTAIGCAISEPTCFVVGLKLAVEGLTGEIPEELSNLVNLERLDLHGNSLVGEVSNNLKESFQSILFLDLSSNFLNGTIPFKGAWTAKFDQNCFAQENGCQMADNMRSVSLCSAYTVVKLQACESWGQQRRTLLIMVSTVVSICTVIIVILMYCLVMRARGKAMVEDHCSSEPCFTSSLYTECKHFTYQELETATNKFSQKRLLGSGGFGLVFKGQLADGTHVAIKQLEKGSTQGDVEFWNEVLIIGTIKHPNVVSLLGYCKSALGSERILVYDYMPNGSVLDALLDERDGAFPWELRFRVALGAASGLEFLHEKCSPKIIHRDIKPSNILLDDKYNARVGDFGLAKVALTDQSHVTTIVVGTQGFLDPEYALTGKLTEKSDVFSFGMLLFVLISGRCTMETKASQRPSSRQRVSEWMQVLAKEGELSELVDPRLNGVYDRNQMSRCAQVAMMCTRIRADTRPSMGDVRRLLQGFTCQQPLSAVSSPAYSPSLLSLRQTYAPSPFTPSPQLQDSFDFSPPLYTQPRPDNGLCSPFTPYNTGFNRNRAPFSPNPPTFTPTPFSPMFTPNHNRAPRHYSPLSPQRESVDYHRSDEFDGDSASGRSDTDYRNTPAPYIIGR</sequence>
<dbReference type="SUPFAM" id="SSF52058">
    <property type="entry name" value="L domain-like"/>
    <property type="match status" value="1"/>
</dbReference>
<feature type="compositionally biased region" description="Basic and acidic residues" evidence="19">
    <location>
        <begin position="753"/>
        <end position="762"/>
    </location>
</feature>
<dbReference type="InterPro" id="IPR032675">
    <property type="entry name" value="LRR_dom_sf"/>
</dbReference>
<dbReference type="Gene3D" id="3.80.10.10">
    <property type="entry name" value="Ribonuclease Inhibitor"/>
    <property type="match status" value="1"/>
</dbReference>
<comment type="catalytic activity">
    <reaction evidence="17">
        <text>L-seryl-[protein] + ATP = O-phospho-L-seryl-[protein] + ADP + H(+)</text>
        <dbReference type="Rhea" id="RHEA:17989"/>
        <dbReference type="Rhea" id="RHEA-COMP:9863"/>
        <dbReference type="Rhea" id="RHEA-COMP:11604"/>
        <dbReference type="ChEBI" id="CHEBI:15378"/>
        <dbReference type="ChEBI" id="CHEBI:29999"/>
        <dbReference type="ChEBI" id="CHEBI:30616"/>
        <dbReference type="ChEBI" id="CHEBI:83421"/>
        <dbReference type="ChEBI" id="CHEBI:456216"/>
        <dbReference type="EC" id="2.7.11.1"/>
    </reaction>
</comment>
<reference evidence="22" key="1">
    <citation type="submission" date="2016-03" db="EMBL/GenBank/DDBJ databases">
        <title>Mechanisms controlling the formation of the plant cell surface in tip-growing cells are functionally conserved among land plants.</title>
        <authorList>
            <person name="Honkanen S."/>
            <person name="Jones V.A."/>
            <person name="Morieri G."/>
            <person name="Champion C."/>
            <person name="Hetherington A.J."/>
            <person name="Kelly S."/>
            <person name="Saint-Marcoux D."/>
            <person name="Proust H."/>
            <person name="Prescott H."/>
            <person name="Dolan L."/>
        </authorList>
    </citation>
    <scope>NUCLEOTIDE SEQUENCE [LARGE SCALE GENOMIC DNA]</scope>
    <source>
        <tissue evidence="22">Whole gametophyte</tissue>
    </source>
</reference>
<evidence type="ECO:0000256" key="18">
    <source>
        <dbReference type="PROSITE-ProRule" id="PRU10141"/>
    </source>
</evidence>
<dbReference type="Pfam" id="PF00069">
    <property type="entry name" value="Pkinase"/>
    <property type="match status" value="1"/>
</dbReference>
<evidence type="ECO:0000256" key="16">
    <source>
        <dbReference type="ARBA" id="ARBA00047899"/>
    </source>
</evidence>
<keyword evidence="6" id="KW-0433">Leucine-rich repeat</keyword>
<evidence type="ECO:0000256" key="5">
    <source>
        <dbReference type="ARBA" id="ARBA00022527"/>
    </source>
</evidence>
<keyword evidence="15" id="KW-0675">Receptor</keyword>
<evidence type="ECO:0000256" key="15">
    <source>
        <dbReference type="ARBA" id="ARBA00023170"/>
    </source>
</evidence>
<gene>
    <name evidence="22" type="ORF">AXG93_1913s1280</name>
</gene>
<accession>A0A176WLB5</accession>
<comment type="catalytic activity">
    <reaction evidence="16">
        <text>L-threonyl-[protein] + ATP = O-phospho-L-threonyl-[protein] + ADP + H(+)</text>
        <dbReference type="Rhea" id="RHEA:46608"/>
        <dbReference type="Rhea" id="RHEA-COMP:11060"/>
        <dbReference type="Rhea" id="RHEA-COMP:11605"/>
        <dbReference type="ChEBI" id="CHEBI:15378"/>
        <dbReference type="ChEBI" id="CHEBI:30013"/>
        <dbReference type="ChEBI" id="CHEBI:30616"/>
        <dbReference type="ChEBI" id="CHEBI:61977"/>
        <dbReference type="ChEBI" id="CHEBI:456216"/>
        <dbReference type="EC" id="2.7.11.1"/>
    </reaction>
</comment>
<evidence type="ECO:0000256" key="6">
    <source>
        <dbReference type="ARBA" id="ARBA00022614"/>
    </source>
</evidence>
<dbReference type="EMBL" id="LVLJ01000695">
    <property type="protein sequence ID" value="OAE33026.1"/>
    <property type="molecule type" value="Genomic_DNA"/>
</dbReference>
<dbReference type="PANTHER" id="PTHR48006">
    <property type="entry name" value="LEUCINE-RICH REPEAT-CONTAINING PROTEIN DDB_G0281931-RELATED"/>
    <property type="match status" value="1"/>
</dbReference>
<dbReference type="InterPro" id="IPR013210">
    <property type="entry name" value="LRR_N_plant-typ"/>
</dbReference>
<evidence type="ECO:0000256" key="4">
    <source>
        <dbReference type="ARBA" id="ARBA00022475"/>
    </source>
</evidence>
<dbReference type="FunFam" id="3.30.200.20:FF:000542">
    <property type="entry name" value="Receptor-like serine/threonine-protein kinase At4g25390"/>
    <property type="match status" value="1"/>
</dbReference>
<dbReference type="EC" id="2.7.11.1" evidence="3"/>
<evidence type="ECO:0000256" key="19">
    <source>
        <dbReference type="SAM" id="MobiDB-lite"/>
    </source>
</evidence>
<keyword evidence="14 20" id="KW-0472">Membrane</keyword>
<keyword evidence="23" id="KW-1185">Reference proteome</keyword>
<keyword evidence="10 18" id="KW-0547">Nucleotide-binding</keyword>
<dbReference type="InterPro" id="IPR008271">
    <property type="entry name" value="Ser/Thr_kinase_AS"/>
</dbReference>
<dbReference type="SUPFAM" id="SSF56112">
    <property type="entry name" value="Protein kinase-like (PK-like)"/>
    <property type="match status" value="1"/>
</dbReference>
<evidence type="ECO:0000313" key="22">
    <source>
        <dbReference type="EMBL" id="OAE33026.1"/>
    </source>
</evidence>
<dbReference type="Proteomes" id="UP000077202">
    <property type="component" value="Unassembled WGS sequence"/>
</dbReference>
<keyword evidence="13 20" id="KW-1133">Transmembrane helix</keyword>
<organism evidence="22 23">
    <name type="scientific">Marchantia polymorpha subsp. ruderalis</name>
    <dbReference type="NCBI Taxonomy" id="1480154"/>
    <lineage>
        <taxon>Eukaryota</taxon>
        <taxon>Viridiplantae</taxon>
        <taxon>Streptophyta</taxon>
        <taxon>Embryophyta</taxon>
        <taxon>Marchantiophyta</taxon>
        <taxon>Marchantiopsida</taxon>
        <taxon>Marchantiidae</taxon>
        <taxon>Marchantiales</taxon>
        <taxon>Marchantiaceae</taxon>
        <taxon>Marchantia</taxon>
    </lineage>
</organism>
<comment type="similarity">
    <text evidence="2">Belongs to the protein kinase superfamily. Ser/Thr protein kinase family.</text>
</comment>
<evidence type="ECO:0000256" key="1">
    <source>
        <dbReference type="ARBA" id="ARBA00004162"/>
    </source>
</evidence>
<dbReference type="Gene3D" id="1.10.510.10">
    <property type="entry name" value="Transferase(Phosphotransferase) domain 1"/>
    <property type="match status" value="1"/>
</dbReference>
<feature type="domain" description="Protein kinase" evidence="21">
    <location>
        <begin position="367"/>
        <end position="645"/>
    </location>
</feature>
<dbReference type="PANTHER" id="PTHR48006:SF84">
    <property type="entry name" value="REPEAT TRANSMEMBRANE PROTEIN KINASE, PUTATIVE, EXPRESSED-RELATED"/>
    <property type="match status" value="1"/>
</dbReference>
<evidence type="ECO:0000256" key="9">
    <source>
        <dbReference type="ARBA" id="ARBA00022737"/>
    </source>
</evidence>
<dbReference type="Pfam" id="PF08263">
    <property type="entry name" value="LRRNT_2"/>
    <property type="match status" value="1"/>
</dbReference>
<keyword evidence="9" id="KW-0677">Repeat</keyword>
<dbReference type="PROSITE" id="PS00108">
    <property type="entry name" value="PROTEIN_KINASE_ST"/>
    <property type="match status" value="1"/>
</dbReference>
<comment type="caution">
    <text evidence="22">The sequence shown here is derived from an EMBL/GenBank/DDBJ whole genome shotgun (WGS) entry which is preliminary data.</text>
</comment>
<evidence type="ECO:0000259" key="21">
    <source>
        <dbReference type="PROSITE" id="PS50011"/>
    </source>
</evidence>
<evidence type="ECO:0000313" key="23">
    <source>
        <dbReference type="Proteomes" id="UP000077202"/>
    </source>
</evidence>
<evidence type="ECO:0000256" key="3">
    <source>
        <dbReference type="ARBA" id="ARBA00012513"/>
    </source>
</evidence>
<evidence type="ECO:0000256" key="13">
    <source>
        <dbReference type="ARBA" id="ARBA00022989"/>
    </source>
</evidence>
<dbReference type="AlphaFoldDB" id="A0A176WLB5"/>
<evidence type="ECO:0000256" key="11">
    <source>
        <dbReference type="ARBA" id="ARBA00022777"/>
    </source>
</evidence>
<evidence type="ECO:0000256" key="7">
    <source>
        <dbReference type="ARBA" id="ARBA00022679"/>
    </source>
</evidence>
<dbReference type="GO" id="GO:0005524">
    <property type="term" value="F:ATP binding"/>
    <property type="evidence" value="ECO:0007669"/>
    <property type="project" value="UniProtKB-UniRule"/>
</dbReference>
<protein>
    <recommendedName>
        <fullName evidence="3">non-specific serine/threonine protein kinase</fullName>
        <ecNumber evidence="3">2.7.11.1</ecNumber>
    </recommendedName>
</protein>
<evidence type="ECO:0000256" key="20">
    <source>
        <dbReference type="SAM" id="Phobius"/>
    </source>
</evidence>
<keyword evidence="4" id="KW-1003">Cell membrane</keyword>
<keyword evidence="5" id="KW-0723">Serine/threonine-protein kinase</keyword>
<evidence type="ECO:0000256" key="12">
    <source>
        <dbReference type="ARBA" id="ARBA00022840"/>
    </source>
</evidence>
<feature type="transmembrane region" description="Helical" evidence="20">
    <location>
        <begin position="302"/>
        <end position="325"/>
    </location>
</feature>
<feature type="region of interest" description="Disordered" evidence="19">
    <location>
        <begin position="714"/>
        <end position="787"/>
    </location>
</feature>
<dbReference type="FunFam" id="1.10.510.10:FF:000146">
    <property type="entry name" value="LRR receptor-like serine/threonine-protein kinase IOS1"/>
    <property type="match status" value="1"/>
</dbReference>
<keyword evidence="7" id="KW-0808">Transferase</keyword>